<dbReference type="AlphaFoldDB" id="A0A1G5NZX4"/>
<name>A0A1G5NZX4_AFIMA</name>
<dbReference type="RefSeq" id="WP_200170614.1">
    <property type="nucleotide sequence ID" value="NZ_FMVW01000007.1"/>
</dbReference>
<evidence type="ECO:0000313" key="2">
    <source>
        <dbReference type="Proteomes" id="UP000199347"/>
    </source>
</evidence>
<evidence type="ECO:0000313" key="1">
    <source>
        <dbReference type="EMBL" id="SCZ42508.1"/>
    </source>
</evidence>
<dbReference type="EMBL" id="FMVW01000007">
    <property type="protein sequence ID" value="SCZ42508.1"/>
    <property type="molecule type" value="Genomic_DNA"/>
</dbReference>
<dbReference type="Proteomes" id="UP000199347">
    <property type="component" value="Unassembled WGS sequence"/>
</dbReference>
<gene>
    <name evidence="1" type="ORF">SAMN03080610_02931</name>
</gene>
<dbReference type="CDD" id="cd13520">
    <property type="entry name" value="PBP2_TAXI_TRAP"/>
    <property type="match status" value="1"/>
</dbReference>
<accession>A0A1G5NZX4</accession>
<proteinExistence type="predicted"/>
<dbReference type="NCBIfam" id="TIGR02122">
    <property type="entry name" value="TRAP_TAXI"/>
    <property type="match status" value="1"/>
</dbReference>
<dbReference type="Gene3D" id="3.40.190.10">
    <property type="entry name" value="Periplasmic binding protein-like II"/>
    <property type="match status" value="2"/>
</dbReference>
<reference evidence="1 2" key="1">
    <citation type="submission" date="2016-10" db="EMBL/GenBank/DDBJ databases">
        <authorList>
            <person name="de Groot N.N."/>
        </authorList>
    </citation>
    <scope>NUCLEOTIDE SEQUENCE [LARGE SCALE GENOMIC DNA]</scope>
    <source>
        <strain evidence="1 2">DSM 2698</strain>
    </source>
</reference>
<protein>
    <recommendedName>
        <fullName evidence="3">TRAP transporter solute receptor, TAXI family</fullName>
    </recommendedName>
</protein>
<dbReference type="SUPFAM" id="SSF53850">
    <property type="entry name" value="Periplasmic binding protein-like II"/>
    <property type="match status" value="1"/>
</dbReference>
<dbReference type="PANTHER" id="PTHR42941">
    <property type="entry name" value="SLL1037 PROTEIN"/>
    <property type="match status" value="1"/>
</dbReference>
<sequence>MLFQRKVLRSFVMAATSLALVGAIAWPSSGRAQEEQNYLLATASTGGTYYPVGVALATLIKVKLQPTEKIGMSAINSAGSAENIKLMRDNEVQFAILQGLYGAYAKKGSGPLENEGPQENLRSVTMLWPNVEHFVLKSDLAETGTMADVANAKGKSINLGAQNSGTLGSNRTILGNLGYDIDQDFTLAYSGYGPAAEALQNGQVVLISTPAGAPVGAISQAFANMGDDITVLDFTDEEMKEANGDFEELWTRFTIPAETYPGQEKEINTIAQPNFLAVRDDVPEETIYKMTKTIYENLPFLQGIHPATKNMKLEAAIAGLPLPLHPGAARYYEEQGIPIPDRLKVAAQ</sequence>
<keyword evidence="2" id="KW-1185">Reference proteome</keyword>
<dbReference type="Pfam" id="PF16868">
    <property type="entry name" value="NMT1_3"/>
    <property type="match status" value="1"/>
</dbReference>
<dbReference type="InterPro" id="IPR011852">
    <property type="entry name" value="TRAP_TAXI"/>
</dbReference>
<organism evidence="1 2">
    <name type="scientific">Afifella marina DSM 2698</name>
    <dbReference type="NCBI Taxonomy" id="1120955"/>
    <lineage>
        <taxon>Bacteria</taxon>
        <taxon>Pseudomonadati</taxon>
        <taxon>Pseudomonadota</taxon>
        <taxon>Alphaproteobacteria</taxon>
        <taxon>Hyphomicrobiales</taxon>
        <taxon>Afifellaceae</taxon>
        <taxon>Afifella</taxon>
    </lineage>
</organism>
<evidence type="ECO:0008006" key="3">
    <source>
        <dbReference type="Google" id="ProtNLM"/>
    </source>
</evidence>
<dbReference type="STRING" id="1120955.SAMN03080610_02931"/>
<dbReference type="PANTHER" id="PTHR42941:SF1">
    <property type="entry name" value="SLL1037 PROTEIN"/>
    <property type="match status" value="1"/>
</dbReference>